<evidence type="ECO:0000313" key="2">
    <source>
        <dbReference type="EMBL" id="NMG03856.1"/>
    </source>
</evidence>
<protein>
    <submittedName>
        <fullName evidence="2">Type II toxin-antitoxin system RelE/ParE family toxin</fullName>
    </submittedName>
</protein>
<comment type="caution">
    <text evidence="2">The sequence shown here is derived from an EMBL/GenBank/DDBJ whole genome shotgun (WGS) entry which is preliminary data.</text>
</comment>
<keyword evidence="3" id="KW-1185">Reference proteome</keyword>
<accession>A0A972FKA9</accession>
<dbReference type="EMBL" id="WTVM01000077">
    <property type="protein sequence ID" value="NMG03856.1"/>
    <property type="molecule type" value="Genomic_DNA"/>
</dbReference>
<dbReference type="RefSeq" id="WP_168988555.1">
    <property type="nucleotide sequence ID" value="NZ_CAWPHM010000305.1"/>
</dbReference>
<organism evidence="2 3">
    <name type="scientific">Azoarcus taiwanensis</name>
    <dbReference type="NCBI Taxonomy" id="666964"/>
    <lineage>
        <taxon>Bacteria</taxon>
        <taxon>Pseudomonadati</taxon>
        <taxon>Pseudomonadota</taxon>
        <taxon>Betaproteobacteria</taxon>
        <taxon>Rhodocyclales</taxon>
        <taxon>Zoogloeaceae</taxon>
        <taxon>Azoarcus</taxon>
    </lineage>
</organism>
<dbReference type="Gene3D" id="3.30.2310.20">
    <property type="entry name" value="RelE-like"/>
    <property type="match status" value="1"/>
</dbReference>
<proteinExistence type="predicted"/>
<gene>
    <name evidence="2" type="ORF">GPA21_12880</name>
</gene>
<dbReference type="InterPro" id="IPR007712">
    <property type="entry name" value="RelE/ParE_toxin"/>
</dbReference>
<dbReference type="Proteomes" id="UP000599523">
    <property type="component" value="Unassembled WGS sequence"/>
</dbReference>
<name>A0A972FKA9_9RHOO</name>
<evidence type="ECO:0000313" key="3">
    <source>
        <dbReference type="Proteomes" id="UP000599523"/>
    </source>
</evidence>
<evidence type="ECO:0000256" key="1">
    <source>
        <dbReference type="ARBA" id="ARBA00022649"/>
    </source>
</evidence>
<keyword evidence="1" id="KW-1277">Toxin-antitoxin system</keyword>
<dbReference type="Pfam" id="PF05016">
    <property type="entry name" value="ParE_toxin"/>
    <property type="match status" value="1"/>
</dbReference>
<reference evidence="2" key="1">
    <citation type="submission" date="2019-12" db="EMBL/GenBank/DDBJ databases">
        <title>Comparative genomics gives insights into the taxonomy of the Azoarcus-Aromatoleum group and reveals separate origins of nif in the plant-associated Azoarcus and non-plant-associated Aromatoleum sub-groups.</title>
        <authorList>
            <person name="Lafos M."/>
            <person name="Maluk M."/>
            <person name="Batista M."/>
            <person name="Junghare M."/>
            <person name="Carmona M."/>
            <person name="Faoro H."/>
            <person name="Cruz L.M."/>
            <person name="Battistoni F."/>
            <person name="De Souza E."/>
            <person name="Pedrosa F."/>
            <person name="Chen W.-M."/>
            <person name="Poole P.S."/>
            <person name="Dixon R.A."/>
            <person name="James E.K."/>
        </authorList>
    </citation>
    <scope>NUCLEOTIDE SEQUENCE</scope>
    <source>
        <strain evidence="2">NSC3</strain>
    </source>
</reference>
<dbReference type="InterPro" id="IPR035093">
    <property type="entry name" value="RelE/ParE_toxin_dom_sf"/>
</dbReference>
<dbReference type="AlphaFoldDB" id="A0A972FKA9"/>
<sequence>MSVRTPVRFTSNFERNLDDIEAFLARADVPGALDLLLDKMSEQVIPTLERHPDIGRDCLARSADSVESQFKREGVIDLLTDLDASGSIREYVLTHYLILYARLADTIHLLAIRHQRKLPFDLGRADPAS</sequence>